<dbReference type="GO" id="GO:0005975">
    <property type="term" value="P:carbohydrate metabolic process"/>
    <property type="evidence" value="ECO:0007669"/>
    <property type="project" value="InterPro"/>
</dbReference>
<keyword evidence="5" id="KW-0732">Signal</keyword>
<evidence type="ECO:0000256" key="4">
    <source>
        <dbReference type="RuleBase" id="RU361185"/>
    </source>
</evidence>
<dbReference type="CAZy" id="GH31">
    <property type="family name" value="Glycoside Hydrolase Family 31"/>
</dbReference>
<dbReference type="InterPro" id="IPR048395">
    <property type="entry name" value="Glyco_hydro_31_C"/>
</dbReference>
<dbReference type="InterPro" id="IPR025887">
    <property type="entry name" value="Glyco_hydro_31_N_dom"/>
</dbReference>
<dbReference type="SUPFAM" id="SSF51011">
    <property type="entry name" value="Glycosyl hydrolase domain"/>
    <property type="match status" value="1"/>
</dbReference>
<reference evidence="10 11" key="2">
    <citation type="journal article" date="2011" name="Stand. Genomic Sci.">
        <title>Complete genome sequence of Paludibacter propionicigenes type strain (WB4).</title>
        <authorList>
            <person name="Gronow S."/>
            <person name="Munk C."/>
            <person name="Lapidus A."/>
            <person name="Nolan M."/>
            <person name="Lucas S."/>
            <person name="Hammon N."/>
            <person name="Deshpande S."/>
            <person name="Cheng J.F."/>
            <person name="Tapia R."/>
            <person name="Han C."/>
            <person name="Goodwin L."/>
            <person name="Pitluck S."/>
            <person name="Liolios K."/>
            <person name="Ivanova N."/>
            <person name="Mavromatis K."/>
            <person name="Mikhailova N."/>
            <person name="Pati A."/>
            <person name="Chen A."/>
            <person name="Palaniappan K."/>
            <person name="Land M."/>
            <person name="Hauser L."/>
            <person name="Chang Y.J."/>
            <person name="Jeffries C.D."/>
            <person name="Brambilla E."/>
            <person name="Rohde M."/>
            <person name="Goker M."/>
            <person name="Detter J.C."/>
            <person name="Woyke T."/>
            <person name="Bristow J."/>
            <person name="Eisen J.A."/>
            <person name="Markowitz V."/>
            <person name="Hugenholtz P."/>
            <person name="Kyrpides N.C."/>
            <person name="Klenk H.P."/>
        </authorList>
    </citation>
    <scope>NUCLEOTIDE SEQUENCE [LARGE SCALE GENOMIC DNA]</scope>
    <source>
        <strain evidence="11">DSM 17365 / JCM 13257 / WB4</strain>
    </source>
</reference>
<dbReference type="EMBL" id="CP002345">
    <property type="protein sequence ID" value="ADQ81105.1"/>
    <property type="molecule type" value="Genomic_DNA"/>
</dbReference>
<dbReference type="eggNOG" id="COG1501">
    <property type="taxonomic scope" value="Bacteria"/>
</dbReference>
<feature type="domain" description="Glycosyl hydrolase family 31 C-terminal" evidence="9">
    <location>
        <begin position="587"/>
        <end position="674"/>
    </location>
</feature>
<dbReference type="RefSeq" id="WP_013446474.1">
    <property type="nucleotide sequence ID" value="NC_014734.1"/>
</dbReference>
<dbReference type="SUPFAM" id="SSF74650">
    <property type="entry name" value="Galactose mutarotase-like"/>
    <property type="match status" value="1"/>
</dbReference>
<sequence length="801" mass="91556">MKKILIISCCLMLSLFNTWSETSVSIGNLKTFKQEKNTINIEADNATVQISAFRDDIIRVRAYREKPLRTFSYAVEKQATGKFESVTDDATKLVLKTGSLKIEITKSPIRISFYSPEGKLLNADDSRFGMTWLGNDVTCFKKILSNEKFIGLGEKTGPLNKRSLAYENWNSDVPAYALDKDPLYASIPFYMGIHNGISYGIFFDNSYKSTFSFGASTDDEMSHFGAVGGEMDYYFFAGSSVRNVIEQYTWLTGRPKLPPLWSLGYQQCRYSYYPDKELLNVAQTFREKKFPCDVLYLDIHYMDNYKVFTWNPERYPQPKEMIDKLKNMSFHLAVIIDPGLKVEKGYSAYDEGVKNNYFLSYPNGQPYIGSVWPGRSHFPDFTRPEVRSWWGQKFTTLTNKGVEGFWNDMNEPATWGQKIPDMVEFGFEGNKTTMKEGHNIFGMQMVRATYEGTRNLMEGRRPLTITRATYSGGQRYSTIWTGDNFASDDHMLLGARLVANLGLAGFSFAGPDVGGFIGEPTKELMVRWMSLGAFTPFYRNHSAVDVNYREPWILPKDYQDIVRNYLNLRYQLMPYIYSNALLASRTGLPLVRTLAIDYTKDENVFLKDFENQYMFGDGLLVCPARSTDSYTRVYLPEGRWYRFSNDEAFDGGKDYHVASPLSDLPVFAREGAIIPMQNTVQNTTESAGDTLKLHVFAGVKPTQLLYYEDDGTTYEYEKMASYERTINFDPTKNELNISEKKGSLNGRFKKVCLILHGFDTINSLRSSVGELKVSSVRKTQSAVLDWSDSAINLKWKFQKSK</sequence>
<feature type="domain" description="Glycoside hydrolase family 31 N-terminal" evidence="7">
    <location>
        <begin position="47"/>
        <end position="211"/>
    </location>
</feature>
<dbReference type="InterPro" id="IPR017853">
    <property type="entry name" value="GH"/>
</dbReference>
<dbReference type="SUPFAM" id="SSF51445">
    <property type="entry name" value="(Trans)glycosidases"/>
    <property type="match status" value="1"/>
</dbReference>
<dbReference type="Gene3D" id="2.60.40.1180">
    <property type="entry name" value="Golgi alpha-mannosidase II"/>
    <property type="match status" value="2"/>
</dbReference>
<evidence type="ECO:0000259" key="9">
    <source>
        <dbReference type="Pfam" id="PF21365"/>
    </source>
</evidence>
<dbReference type="HOGENOM" id="CLU_000631_7_2_10"/>
<evidence type="ECO:0000259" key="7">
    <source>
        <dbReference type="Pfam" id="PF13802"/>
    </source>
</evidence>
<dbReference type="EC" id="3.2.1.20" evidence="10"/>
<accession>E4T0P1</accession>
<dbReference type="InterPro" id="IPR030458">
    <property type="entry name" value="Glyco_hydro_31_AS"/>
</dbReference>
<dbReference type="Gene3D" id="2.60.40.1760">
    <property type="entry name" value="glycosyl hydrolase (family 31)"/>
    <property type="match status" value="1"/>
</dbReference>
<keyword evidence="11" id="KW-1185">Reference proteome</keyword>
<organism evidence="10 11">
    <name type="scientific">Paludibacter propionicigenes (strain DSM 17365 / JCM 13257 / WB4)</name>
    <dbReference type="NCBI Taxonomy" id="694427"/>
    <lineage>
        <taxon>Bacteria</taxon>
        <taxon>Pseudomonadati</taxon>
        <taxon>Bacteroidota</taxon>
        <taxon>Bacteroidia</taxon>
        <taxon>Bacteroidales</taxon>
        <taxon>Paludibacteraceae</taxon>
        <taxon>Paludibacter</taxon>
    </lineage>
</organism>
<dbReference type="InterPro" id="IPR013780">
    <property type="entry name" value="Glyco_hydro_b"/>
</dbReference>
<dbReference type="KEGG" id="ppn:Palpr_2976"/>
<proteinExistence type="inferred from homology"/>
<evidence type="ECO:0000256" key="1">
    <source>
        <dbReference type="ARBA" id="ARBA00007806"/>
    </source>
</evidence>
<feature type="chain" id="PRO_5003189273" evidence="5">
    <location>
        <begin position="21"/>
        <end position="801"/>
    </location>
</feature>
<evidence type="ECO:0000256" key="5">
    <source>
        <dbReference type="SAM" id="SignalP"/>
    </source>
</evidence>
<evidence type="ECO:0000313" key="11">
    <source>
        <dbReference type="Proteomes" id="UP000008718"/>
    </source>
</evidence>
<dbReference type="GO" id="GO:0030246">
    <property type="term" value="F:carbohydrate binding"/>
    <property type="evidence" value="ECO:0007669"/>
    <property type="project" value="InterPro"/>
</dbReference>
<dbReference type="CDD" id="cd06604">
    <property type="entry name" value="GH31_glucosidase_II_MalA"/>
    <property type="match status" value="1"/>
</dbReference>
<dbReference type="InterPro" id="IPR011013">
    <property type="entry name" value="Gal_mutarotase_sf_dom"/>
</dbReference>
<feature type="domain" description="Glycoside hydrolase family 31 TIM barrel" evidence="6">
    <location>
        <begin position="255"/>
        <end position="578"/>
    </location>
</feature>
<dbReference type="Gene3D" id="3.20.20.80">
    <property type="entry name" value="Glycosidases"/>
    <property type="match status" value="2"/>
</dbReference>
<dbReference type="Pfam" id="PF21365">
    <property type="entry name" value="Glyco_hydro_31_3rd"/>
    <property type="match status" value="1"/>
</dbReference>
<evidence type="ECO:0000259" key="8">
    <source>
        <dbReference type="Pfam" id="PF17137"/>
    </source>
</evidence>
<dbReference type="InterPro" id="IPR000322">
    <property type="entry name" value="Glyco_hydro_31_TIM"/>
</dbReference>
<dbReference type="Proteomes" id="UP000008718">
    <property type="component" value="Chromosome"/>
</dbReference>
<evidence type="ECO:0000256" key="2">
    <source>
        <dbReference type="ARBA" id="ARBA00022801"/>
    </source>
</evidence>
<gene>
    <name evidence="10" type="ordered locus">Palpr_2976</name>
</gene>
<name>E4T0P1_PALPW</name>
<dbReference type="InterPro" id="IPR033403">
    <property type="entry name" value="DUF5110"/>
</dbReference>
<dbReference type="GO" id="GO:0004558">
    <property type="term" value="F:alpha-1,4-glucosidase activity"/>
    <property type="evidence" value="ECO:0007669"/>
    <property type="project" value="UniProtKB-EC"/>
</dbReference>
<evidence type="ECO:0000313" key="10">
    <source>
        <dbReference type="EMBL" id="ADQ81105.1"/>
    </source>
</evidence>
<dbReference type="AlphaFoldDB" id="E4T0P1"/>
<reference key="1">
    <citation type="submission" date="2010-11" db="EMBL/GenBank/DDBJ databases">
        <title>The complete genome of Paludibacter propionicigenes DSM 17365.</title>
        <authorList>
            <consortium name="US DOE Joint Genome Institute (JGI-PGF)"/>
            <person name="Lucas S."/>
            <person name="Copeland A."/>
            <person name="Lapidus A."/>
            <person name="Bruce D."/>
            <person name="Goodwin L."/>
            <person name="Pitluck S."/>
            <person name="Kyrpides N."/>
            <person name="Mavromatis K."/>
            <person name="Ivanova N."/>
            <person name="Munk A.C."/>
            <person name="Brettin T."/>
            <person name="Detter J.C."/>
            <person name="Han C."/>
            <person name="Tapia R."/>
            <person name="Land M."/>
            <person name="Hauser L."/>
            <person name="Markowitz V."/>
            <person name="Cheng J.-F."/>
            <person name="Hugenholtz P."/>
            <person name="Woyke T."/>
            <person name="Wu D."/>
            <person name="Gronow S."/>
            <person name="Wellnitz S."/>
            <person name="Brambilla E."/>
            <person name="Klenk H.-P."/>
            <person name="Eisen J.A."/>
        </authorList>
    </citation>
    <scope>NUCLEOTIDE SEQUENCE</scope>
    <source>
        <strain>WB4</strain>
    </source>
</reference>
<keyword evidence="2 4" id="KW-0378">Hydrolase</keyword>
<feature type="signal peptide" evidence="5">
    <location>
        <begin position="1"/>
        <end position="20"/>
    </location>
</feature>
<dbReference type="Pfam" id="PF13802">
    <property type="entry name" value="Gal_mutarotas_2"/>
    <property type="match status" value="1"/>
</dbReference>
<dbReference type="Pfam" id="PF17137">
    <property type="entry name" value="DUF5110"/>
    <property type="match status" value="1"/>
</dbReference>
<evidence type="ECO:0000256" key="3">
    <source>
        <dbReference type="ARBA" id="ARBA00023295"/>
    </source>
</evidence>
<dbReference type="CDD" id="cd14752">
    <property type="entry name" value="GH31_N"/>
    <property type="match status" value="1"/>
</dbReference>
<protein>
    <submittedName>
        <fullName evidence="10">Alpha-glucosidase</fullName>
        <ecNumber evidence="10">3.2.1.20</ecNumber>
    </submittedName>
</protein>
<comment type="similarity">
    <text evidence="1 4">Belongs to the glycosyl hydrolase 31 family.</text>
</comment>
<dbReference type="PROSITE" id="PS00129">
    <property type="entry name" value="GLYCOSYL_HYDROL_F31_1"/>
    <property type="match status" value="1"/>
</dbReference>
<dbReference type="Pfam" id="PF01055">
    <property type="entry name" value="Glyco_hydro_31_2nd"/>
    <property type="match status" value="1"/>
</dbReference>
<dbReference type="PANTHER" id="PTHR22762">
    <property type="entry name" value="ALPHA-GLUCOSIDASE"/>
    <property type="match status" value="1"/>
</dbReference>
<dbReference type="OrthoDB" id="176168at2"/>
<feature type="domain" description="DUF5110" evidence="8">
    <location>
        <begin position="690"/>
        <end position="757"/>
    </location>
</feature>
<keyword evidence="3 4" id="KW-0326">Glycosidase</keyword>
<dbReference type="PANTHER" id="PTHR22762:SF120">
    <property type="entry name" value="HETEROGLYCAN GLUCOSIDASE 1"/>
    <property type="match status" value="1"/>
</dbReference>
<evidence type="ECO:0000259" key="6">
    <source>
        <dbReference type="Pfam" id="PF01055"/>
    </source>
</evidence>
<dbReference type="STRING" id="694427.Palpr_2976"/>